<reference evidence="2 3" key="1">
    <citation type="submission" date="2018-06" db="EMBL/GenBank/DDBJ databases">
        <title>Comparative genomics reveals the genomic features of Rhizophagus irregularis, R. cerebriforme, R. diaphanum and Gigaspora rosea, and their symbiotic lifestyle signature.</title>
        <authorList>
            <person name="Morin E."/>
            <person name="San Clemente H."/>
            <person name="Chen E.C.H."/>
            <person name="De La Providencia I."/>
            <person name="Hainaut M."/>
            <person name="Kuo A."/>
            <person name="Kohler A."/>
            <person name="Murat C."/>
            <person name="Tang N."/>
            <person name="Roy S."/>
            <person name="Loubradou J."/>
            <person name="Henrissat B."/>
            <person name="Grigoriev I.V."/>
            <person name="Corradi N."/>
            <person name="Roux C."/>
            <person name="Martin F.M."/>
        </authorList>
    </citation>
    <scope>NUCLEOTIDE SEQUENCE [LARGE SCALE GENOMIC DNA]</scope>
    <source>
        <strain evidence="2 3">DAOM 194757</strain>
    </source>
</reference>
<dbReference type="AlphaFoldDB" id="A0A397VAY2"/>
<name>A0A397VAY2_9GLOM</name>
<feature type="compositionally biased region" description="Acidic residues" evidence="1">
    <location>
        <begin position="107"/>
        <end position="129"/>
    </location>
</feature>
<evidence type="ECO:0000256" key="1">
    <source>
        <dbReference type="SAM" id="MobiDB-lite"/>
    </source>
</evidence>
<keyword evidence="3" id="KW-1185">Reference proteome</keyword>
<comment type="caution">
    <text evidence="2">The sequence shown here is derived from an EMBL/GenBank/DDBJ whole genome shotgun (WGS) entry which is preliminary data.</text>
</comment>
<sequence length="174" mass="20051">MYLKSTHSPLSEGGHQWEITLFCSTEANTIAHVDITPKSRASKVIPNDAKPAPTAYTMTYTSSKFEEPPYKFIAVITFKSKDNRTKKKIIKVPANIATDRKRRREDGFEEEEFYEEDQEEEEHVEEEEVTNEKTLPPPPKKKKRVLCSVFNRSKKNNTLSEKDDATQKCCCTIM</sequence>
<protein>
    <submittedName>
        <fullName evidence="2">Uncharacterized protein</fullName>
    </submittedName>
</protein>
<proteinExistence type="predicted"/>
<dbReference type="OrthoDB" id="2386104at2759"/>
<evidence type="ECO:0000313" key="2">
    <source>
        <dbReference type="EMBL" id="RIB19590.1"/>
    </source>
</evidence>
<dbReference type="EMBL" id="QKWP01000465">
    <property type="protein sequence ID" value="RIB19590.1"/>
    <property type="molecule type" value="Genomic_DNA"/>
</dbReference>
<evidence type="ECO:0000313" key="3">
    <source>
        <dbReference type="Proteomes" id="UP000266673"/>
    </source>
</evidence>
<gene>
    <name evidence="2" type="ORF">C2G38_2181456</name>
</gene>
<organism evidence="2 3">
    <name type="scientific">Gigaspora rosea</name>
    <dbReference type="NCBI Taxonomy" id="44941"/>
    <lineage>
        <taxon>Eukaryota</taxon>
        <taxon>Fungi</taxon>
        <taxon>Fungi incertae sedis</taxon>
        <taxon>Mucoromycota</taxon>
        <taxon>Glomeromycotina</taxon>
        <taxon>Glomeromycetes</taxon>
        <taxon>Diversisporales</taxon>
        <taxon>Gigasporaceae</taxon>
        <taxon>Gigaspora</taxon>
    </lineage>
</organism>
<accession>A0A397VAY2</accession>
<feature type="region of interest" description="Disordered" evidence="1">
    <location>
        <begin position="100"/>
        <end position="142"/>
    </location>
</feature>
<dbReference type="Proteomes" id="UP000266673">
    <property type="component" value="Unassembled WGS sequence"/>
</dbReference>